<protein>
    <submittedName>
        <fullName evidence="1">Uncharacterized protein</fullName>
    </submittedName>
</protein>
<dbReference type="EMBL" id="GBXM01045360">
    <property type="protein sequence ID" value="JAH63217.1"/>
    <property type="molecule type" value="Transcribed_RNA"/>
</dbReference>
<accession>A0A0E9UBV4</accession>
<dbReference type="AlphaFoldDB" id="A0A0E9UBV4"/>
<reference evidence="1" key="2">
    <citation type="journal article" date="2015" name="Fish Shellfish Immunol.">
        <title>Early steps in the European eel (Anguilla anguilla)-Vibrio vulnificus interaction in the gills: Role of the RtxA13 toxin.</title>
        <authorList>
            <person name="Callol A."/>
            <person name="Pajuelo D."/>
            <person name="Ebbesson L."/>
            <person name="Teles M."/>
            <person name="MacKenzie S."/>
            <person name="Amaro C."/>
        </authorList>
    </citation>
    <scope>NUCLEOTIDE SEQUENCE</scope>
</reference>
<sequence length="42" mass="4932">MDKLSKNTVFYYLSKCIVLTDYNCNNIAPLNCHLFLFVKCLQ</sequence>
<reference evidence="1" key="1">
    <citation type="submission" date="2014-11" db="EMBL/GenBank/DDBJ databases">
        <authorList>
            <person name="Amaro Gonzalez C."/>
        </authorList>
    </citation>
    <scope>NUCLEOTIDE SEQUENCE</scope>
</reference>
<name>A0A0E9UBV4_ANGAN</name>
<proteinExistence type="predicted"/>
<evidence type="ECO:0000313" key="1">
    <source>
        <dbReference type="EMBL" id="JAH63217.1"/>
    </source>
</evidence>
<organism evidence="1">
    <name type="scientific">Anguilla anguilla</name>
    <name type="common">European freshwater eel</name>
    <name type="synonym">Muraena anguilla</name>
    <dbReference type="NCBI Taxonomy" id="7936"/>
    <lineage>
        <taxon>Eukaryota</taxon>
        <taxon>Metazoa</taxon>
        <taxon>Chordata</taxon>
        <taxon>Craniata</taxon>
        <taxon>Vertebrata</taxon>
        <taxon>Euteleostomi</taxon>
        <taxon>Actinopterygii</taxon>
        <taxon>Neopterygii</taxon>
        <taxon>Teleostei</taxon>
        <taxon>Anguilliformes</taxon>
        <taxon>Anguillidae</taxon>
        <taxon>Anguilla</taxon>
    </lineage>
</organism>